<keyword evidence="2" id="KW-0227">DNA damage</keyword>
<evidence type="ECO:0000256" key="1">
    <source>
        <dbReference type="ARBA" id="ARBA00004123"/>
    </source>
</evidence>
<protein>
    <recommendedName>
        <fullName evidence="4">Mitotic spindle assembly checkpoint protein MAD2B</fullName>
    </recommendedName>
    <alternativeName>
        <fullName evidence="5">Mitotic arrest deficient 2-like protein 2</fullName>
    </alternativeName>
</protein>
<dbReference type="FunFam" id="3.30.900.10:FF:000003">
    <property type="entry name" value="Mitotic spindle assembly checkpoint protein MAD2B"/>
    <property type="match status" value="1"/>
</dbReference>
<dbReference type="GO" id="GO:0005634">
    <property type="term" value="C:nucleus"/>
    <property type="evidence" value="ECO:0007669"/>
    <property type="project" value="UniProtKB-SubCell"/>
</dbReference>
<organism evidence="7 8">
    <name type="scientific">Mola mola</name>
    <name type="common">Ocean sunfish</name>
    <name type="synonym">Tetraodon mola</name>
    <dbReference type="NCBI Taxonomy" id="94237"/>
    <lineage>
        <taxon>Eukaryota</taxon>
        <taxon>Metazoa</taxon>
        <taxon>Chordata</taxon>
        <taxon>Craniata</taxon>
        <taxon>Vertebrata</taxon>
        <taxon>Euteleostomi</taxon>
        <taxon>Actinopterygii</taxon>
        <taxon>Neopterygii</taxon>
        <taxon>Teleostei</taxon>
        <taxon>Neoteleostei</taxon>
        <taxon>Acanthomorphata</taxon>
        <taxon>Eupercaria</taxon>
        <taxon>Tetraodontiformes</taxon>
        <taxon>Molidae</taxon>
        <taxon>Mola</taxon>
    </lineage>
</organism>
<reference evidence="7" key="2">
    <citation type="submission" date="2025-09" db="UniProtKB">
        <authorList>
            <consortium name="Ensembl"/>
        </authorList>
    </citation>
    <scope>IDENTIFICATION</scope>
</reference>
<dbReference type="InterPro" id="IPR045091">
    <property type="entry name" value="Mad2-like"/>
</dbReference>
<reference evidence="7" key="1">
    <citation type="submission" date="2025-08" db="UniProtKB">
        <authorList>
            <consortium name="Ensembl"/>
        </authorList>
    </citation>
    <scope>IDENTIFICATION</scope>
</reference>
<dbReference type="GO" id="GO:0006974">
    <property type="term" value="P:DNA damage response"/>
    <property type="evidence" value="ECO:0007669"/>
    <property type="project" value="UniProtKB-KW"/>
</dbReference>
<dbReference type="InterPro" id="IPR003511">
    <property type="entry name" value="HORMA_dom"/>
</dbReference>
<name>A0A3Q3WVH0_MOLML</name>
<dbReference type="GO" id="GO:0016035">
    <property type="term" value="C:zeta DNA polymerase complex"/>
    <property type="evidence" value="ECO:0007669"/>
    <property type="project" value="TreeGrafter"/>
</dbReference>
<dbReference type="InterPro" id="IPR036570">
    <property type="entry name" value="HORMA_dom_sf"/>
</dbReference>
<sequence>MTTLTRQDLNFGQVVADILCEFLEVAIHLILYVREVYPSGIFQKRKKYNVPVQMSCHPELNQYIQDTLHCVKPLIEKNDAEKVVVVIMDKEHHPVERFVFEMSQPTLLSISSDTLLSHVEQLLRAFILKISVCDAVLNANPPGCSFTVLVHTRDAATRNMEKIQVIKDFPWIVADEQEVHMQEPRLIPLKTMTSDIVKVSQICEETDTKIKSRLPLYHICDFLFDADAAVCGRESPEDVGPHFADRPGCYWAVRTSVTVLGHKQSV</sequence>
<dbReference type="Proteomes" id="UP000261620">
    <property type="component" value="Unplaced"/>
</dbReference>
<keyword evidence="8" id="KW-1185">Reference proteome</keyword>
<proteinExistence type="predicted"/>
<dbReference type="SUPFAM" id="SSF56019">
    <property type="entry name" value="The spindle assembly checkpoint protein mad2"/>
    <property type="match status" value="1"/>
</dbReference>
<dbReference type="PANTHER" id="PTHR11842:SF10">
    <property type="entry name" value="MITOTIC SPINDLE ASSEMBLY CHECKPOINT PROTEIN MAD2B"/>
    <property type="match status" value="1"/>
</dbReference>
<dbReference type="Gene3D" id="3.30.900.10">
    <property type="entry name" value="HORMA domain"/>
    <property type="match status" value="1"/>
</dbReference>
<keyword evidence="3" id="KW-0539">Nucleus</keyword>
<evidence type="ECO:0000313" key="7">
    <source>
        <dbReference type="Ensembl" id="ENSMMOP00000022443.1"/>
    </source>
</evidence>
<dbReference type="PROSITE" id="PS50815">
    <property type="entry name" value="HORMA"/>
    <property type="match status" value="1"/>
</dbReference>
<dbReference type="Pfam" id="PF02301">
    <property type="entry name" value="HORMA"/>
    <property type="match status" value="1"/>
</dbReference>
<dbReference type="Ensembl" id="ENSMMOT00000022814.1">
    <property type="protein sequence ID" value="ENSMMOP00000022443.1"/>
    <property type="gene ID" value="ENSMMOG00000017056.1"/>
</dbReference>
<evidence type="ECO:0000256" key="2">
    <source>
        <dbReference type="ARBA" id="ARBA00022763"/>
    </source>
</evidence>
<dbReference type="AlphaFoldDB" id="A0A3Q3WVH0"/>
<comment type="subcellular location">
    <subcellularLocation>
        <location evidence="1">Nucleus</location>
    </subcellularLocation>
</comment>
<dbReference type="PANTHER" id="PTHR11842">
    <property type="entry name" value="MITOTIC SPINDLE ASSEMBLY CHECKPOINT PROTEIN MAD2"/>
    <property type="match status" value="1"/>
</dbReference>
<dbReference type="STRING" id="94237.ENSMMOP00000022443"/>
<evidence type="ECO:0000256" key="5">
    <source>
        <dbReference type="ARBA" id="ARBA00044264"/>
    </source>
</evidence>
<dbReference type="OMA" id="QYQEFPW"/>
<evidence type="ECO:0000256" key="4">
    <source>
        <dbReference type="ARBA" id="ARBA00044131"/>
    </source>
</evidence>
<evidence type="ECO:0000256" key="3">
    <source>
        <dbReference type="ARBA" id="ARBA00023242"/>
    </source>
</evidence>
<evidence type="ECO:0000313" key="8">
    <source>
        <dbReference type="Proteomes" id="UP000261620"/>
    </source>
</evidence>
<accession>A0A3Q3WVH0</accession>
<feature type="domain" description="HORMA" evidence="6">
    <location>
        <begin position="13"/>
        <end position="203"/>
    </location>
</feature>
<evidence type="ECO:0000259" key="6">
    <source>
        <dbReference type="PROSITE" id="PS50815"/>
    </source>
</evidence>